<dbReference type="Pfam" id="PF16418">
    <property type="entry name" value="CNOT1_HEAT"/>
    <property type="match status" value="1"/>
</dbReference>
<dbReference type="GeneID" id="18258313"/>
<reference evidence="14 15" key="1">
    <citation type="journal article" date="2011" name="Cell">
        <title>Insight into structure and assembly of the nuclear pore complex by utilizing the genome of a eukaryotic thermophile.</title>
        <authorList>
            <person name="Amlacher S."/>
            <person name="Sarges P."/>
            <person name="Flemming D."/>
            <person name="van Noort V."/>
            <person name="Kunze R."/>
            <person name="Devos D.P."/>
            <person name="Arumugam M."/>
            <person name="Bork P."/>
            <person name="Hurt E."/>
        </authorList>
    </citation>
    <scope>NUCLEOTIDE SEQUENCE [LARGE SCALE GENOMIC DNA]</scope>
    <source>
        <strain evidence="15">DSM 1495 / CBS 144.50 / IMI 039719</strain>
    </source>
</reference>
<organism evidence="15">
    <name type="scientific">Chaetomium thermophilum (strain DSM 1495 / CBS 144.50 / IMI 039719)</name>
    <name type="common">Thermochaetoides thermophila</name>
    <dbReference type="NCBI Taxonomy" id="759272"/>
    <lineage>
        <taxon>Eukaryota</taxon>
        <taxon>Fungi</taxon>
        <taxon>Dikarya</taxon>
        <taxon>Ascomycota</taxon>
        <taxon>Pezizomycotina</taxon>
        <taxon>Sordariomycetes</taxon>
        <taxon>Sordariomycetidae</taxon>
        <taxon>Sordariales</taxon>
        <taxon>Chaetomiaceae</taxon>
        <taxon>Thermochaetoides</taxon>
    </lineage>
</organism>
<evidence type="ECO:0007829" key="17">
    <source>
        <dbReference type="PDB" id="6H3Z"/>
    </source>
</evidence>
<dbReference type="Pfam" id="PF04054">
    <property type="entry name" value="Not1"/>
    <property type="match status" value="1"/>
</dbReference>
<evidence type="ECO:0000259" key="13">
    <source>
        <dbReference type="Pfam" id="PF16418"/>
    </source>
</evidence>
<dbReference type="PDB" id="6H3Z">
    <property type="method" value="X-ray"/>
    <property type="resolution" value="3.00 A"/>
    <property type="chains" value="A/B=1442-1661"/>
</dbReference>
<dbReference type="eggNOG" id="KOG1831">
    <property type="taxonomic scope" value="Eukaryota"/>
</dbReference>
<dbReference type="OrthoDB" id="1933107at2759"/>
<dbReference type="GO" id="GO:0000932">
    <property type="term" value="C:P-body"/>
    <property type="evidence" value="ECO:0007669"/>
    <property type="project" value="TreeGrafter"/>
</dbReference>
<evidence type="ECO:0000256" key="1">
    <source>
        <dbReference type="ARBA" id="ARBA00004123"/>
    </source>
</evidence>
<dbReference type="PDBsum" id="6H3Z"/>
<keyword evidence="15" id="KW-1185">Reference proteome</keyword>
<feature type="domain" description="CCR4-NOT transcription complex subunit 1 HEAT repeat" evidence="13">
    <location>
        <begin position="518"/>
        <end position="664"/>
    </location>
</feature>
<dbReference type="Gene3D" id="1.25.40.790">
    <property type="match status" value="1"/>
</dbReference>
<evidence type="ECO:0000259" key="10">
    <source>
        <dbReference type="Pfam" id="PF12842"/>
    </source>
</evidence>
<evidence type="ECO:0000256" key="6">
    <source>
        <dbReference type="ARBA" id="ARBA00059181"/>
    </source>
</evidence>
<dbReference type="PDB" id="4C0E">
    <property type="method" value="X-ray"/>
    <property type="resolution" value="3.20 A"/>
    <property type="chains" value="A/B/C/D=1676-2193"/>
</dbReference>
<gene>
    <name evidence="14" type="ORF">CTHT_0042750</name>
</gene>
<dbReference type="PANTHER" id="PTHR13162">
    <property type="entry name" value="CCR4-NOT TRANSCRIPTION COMPLEX"/>
    <property type="match status" value="1"/>
</dbReference>
<evidence type="ECO:0007829" key="16">
    <source>
        <dbReference type="PDB" id="4C0E"/>
    </source>
</evidence>
<sequence>MVPPPRPGTFSPNPTAQPIYTGINHSPHPSHAGALSAAASPSTSSPTGSNSLTKIAVAQVYLLLSTIKEDKDDPRKWESQIESLRKLIDDHGMDVYTRYFARLVASNAGQIFPGLNRPVTNPGNYHLLVAEMQKLSHDFSQARKIAESIETGTEDIFRDFDLSTFMEHFQLDALEKTLLALAFKLGNRPDLRARADAILSTNYPTFVNILSRANGKHADLHPDFVAELLDRFIQVHPPNFNAAAKRELEHKVQLRYAQSPEAKPPPSQVLAALDLIRLLAEKPPNALVLYIHRTGPNFTADEESCYGFLQNRPPNVHLSEEQVSMALMYTTISQTPHHNPSVLVAALRRILPKDFSWQNVVSYFDHSGTRVTSAQFLRLYNALLPIALEDGDNFNITRLWGGEWENPETQLSFICAFASLKPEQLDASTIPGLKQTFTIEEYAEAPQSVKDTAAYAVRHPLVSEAALSAVFNVALHSTHASQSTEARRLFQDVVVPNLAIFVVSAFGVPKPWPIMAGETLVSLFDGFLSRSAESDFVMYSLWKRDKEWVKQRLIDAHVLKPICLPLIFDHAVRQGWLDELVYLPNGFGLDLTALAHAEGYLDLQEWARRNADRSNEMARTLLQFLMIKANFELNYQRPPEGQPPVKASTPLQVKTVHALLQILEEWLPKTPVPELIIVQRTCITMYPRLINYGEGFDDIIDANGRDGNALPPAANAKMEEHYKKMYSDEIQVRDVVQILERYKRSRDPLDQDIFACMIHGLFDEYAHYVDYPLEALATTAVLFGGIISHRLISDLPLQIGLGMILEAVRDHHPDEPMFKFGLQALMQLFGRLREWPGFCQQLLQVPGLQGTEAWKKAEEVVREHEEELARQRNGAGIAHSGGAGNDNKLANGNADDGTGSEQHYPPFASVNVDPPPPGVVYEDPSEEVQGKVQFVLNNLTDKTMKSSSKELKGMLESKHYQWFSMHLVEERAKMQPNYHNVYIELVKQFEDKKLWAEVLRQTFVSVQRMLNSESTMQNSTERNHLKNLAGWLGLLTLARDKPIKHKNIAFKQLLIEAHDTKRLVVVIPFVCKVLIAGANSNVFKPPNPWLMDIIHLLIELYHNASLKLNLKFEIEVLCKGLNLDHNTIEPSGEILNRPPAEEVSGDMLHPEGLENFENLSLNGMPGVNTTLASHPAITIPDLGPSLTIPQTEVVNTAKLHEIVRQALTRALQDIIQPVVDRSVTIAAISTHQMIRKDFATEPDENRVRTAAINMVKSTAGSLALVTSKEPLRANFANYLRNLSAELPQGLPEGIIMLCVNSNLDLASSVIEKSAEERAVPEIEEMLEPELEARRRHRLTRPNEPYIDHGLSRWAMTIPHPYKLQPSLHGLNAEQMAIYDDFARGTRMNTAGTVPAHVSTASDTRSIANEALSDQYSGVSTMPTPAETPAMPHLGAQMQHYPQAHMGLSNGRPTGLNQIDSRAVAERINKYLEQLTAAATSATEEHFNELPRPHAVLDIIDALIQLIIKAQQTSEEFAIYALQQISQLLFRQPEGTLLLESLVHVLETIRKIAGPQVSEQVRQLFHQQPGHLFLSLSLIAALLGTDLLDWKNIDMAMAKALEQRKEGSIDFLEQLMDLVLLNDTPLALFTDFVRSLEAAWAWIVEDPDLPAAQRFKAKVRAQLPEPPAANLSKEEHAAHLLEQMEYVFDEWIHLCNNPHATERAAMIFVHQLHSVQLVTNRDEFLLFLRHALDKSVERFEQGIHSGASIAESFQAVEALVKLIIIFVKSHQDSEDKDPSAAVAFMDSILALGVLVANSHHVKRGENFNQRVFYRFFALLLHEVGLLAGHFSKSHYEQIILNFAARLFDMRPNLLPGFACAWAGLVSHRAFLPVILGLPDEKGWAPFTKLLEQFLGCVGELVKTFTVSSLGKEMYHAALKILIVLQHDFPIYLDKFRVQLCQSLPLHATQLVNLILAAIPPNCNSLADPFQAGLKVDKIPDMKERPPTAFDSAGLLREAGLLDILERMLQNGPSEDGVAQINHAINKSDGESTSFGYVPLGVNRRLIDAVVARFAEFAINRASSRSDSAIFVAGANDIKTLQMLVTEVSPEARYYLVSSMVNELRYPNAYTNYFSQALLDIFGHDMSDPEENLVREQIVRVLLERVLGYWPQPWGLIITILELLKNDKYLFFELPFIKATPEVAERFTALARSAA</sequence>
<dbReference type="InterPro" id="IPR038535">
    <property type="entry name" value="CNOT1_TTP_bind_sf"/>
</dbReference>
<dbReference type="CDD" id="cd20710">
    <property type="entry name" value="NOT1_connector"/>
    <property type="match status" value="1"/>
</dbReference>
<dbReference type="InterPro" id="IPR007196">
    <property type="entry name" value="CCR4-Not_Not1_C"/>
</dbReference>
<evidence type="ECO:0000256" key="3">
    <source>
        <dbReference type="ARBA" id="ARBA00023015"/>
    </source>
</evidence>
<dbReference type="GO" id="GO:0030015">
    <property type="term" value="C:CCR4-NOT core complex"/>
    <property type="evidence" value="ECO:0007669"/>
    <property type="project" value="InterPro"/>
</dbReference>
<dbReference type="InterPro" id="IPR032191">
    <property type="entry name" value="CNOT1_CAF1_bind"/>
</dbReference>
<dbReference type="SMR" id="G0SAL9"/>
<evidence type="ECO:0000256" key="2">
    <source>
        <dbReference type="ARBA" id="ARBA00022491"/>
    </source>
</evidence>
<dbReference type="KEGG" id="cthr:CTHT_0042750"/>
<comment type="subcellular location">
    <subcellularLocation>
        <location evidence="1">Nucleus</location>
    </subcellularLocation>
</comment>
<keyword evidence="16 17" id="KW-0002">3D-structure</keyword>
<protein>
    <recommendedName>
        <fullName evidence="7">General negative regulator of transcription subunit 1</fullName>
    </recommendedName>
</protein>
<keyword evidence="2" id="KW-0678">Repressor</keyword>
<dbReference type="STRING" id="759272.G0SAL9"/>
<feature type="domain" description="CCR4-NOT transcription complex subunit 1" evidence="10">
    <location>
        <begin position="1198"/>
        <end position="1337"/>
    </location>
</feature>
<evidence type="ECO:0000313" key="15">
    <source>
        <dbReference type="Proteomes" id="UP000008066"/>
    </source>
</evidence>
<keyword evidence="4" id="KW-0804">Transcription</keyword>
<evidence type="ECO:0000256" key="4">
    <source>
        <dbReference type="ARBA" id="ARBA00023163"/>
    </source>
</evidence>
<dbReference type="Gene3D" id="1.25.40.840">
    <property type="entry name" value="CCR4-NOT transcription complex subunit 1 TTP binding domain"/>
    <property type="match status" value="1"/>
</dbReference>
<evidence type="ECO:0000256" key="8">
    <source>
        <dbReference type="SAM" id="MobiDB-lite"/>
    </source>
</evidence>
<dbReference type="InterPro" id="IPR024557">
    <property type="entry name" value="CNOT1_dom_4"/>
</dbReference>
<feature type="compositionally biased region" description="Low complexity" evidence="8">
    <location>
        <begin position="26"/>
        <end position="50"/>
    </location>
</feature>
<dbReference type="InterPro" id="IPR032194">
    <property type="entry name" value="CNOT1_HEAT"/>
</dbReference>
<name>G0SAL9_CHATD</name>
<dbReference type="GO" id="GO:0017148">
    <property type="term" value="P:negative regulation of translation"/>
    <property type="evidence" value="ECO:0007669"/>
    <property type="project" value="InterPro"/>
</dbReference>
<dbReference type="Pfam" id="PF16417">
    <property type="entry name" value="CNOT1_TTP_bind"/>
    <property type="match status" value="1"/>
</dbReference>
<dbReference type="Proteomes" id="UP000008066">
    <property type="component" value="Unassembled WGS sequence"/>
</dbReference>
<feature type="domain" description="CCR4-NOT transcription complex subunit 1 TTP binding" evidence="12">
    <location>
        <begin position="708"/>
        <end position="850"/>
    </location>
</feature>
<feature type="domain" description="CCR4-Not complex component Not1 C-terminal" evidence="9">
    <location>
        <begin position="1828"/>
        <end position="2188"/>
    </location>
</feature>
<dbReference type="EvolutionaryTrace" id="G0SAL9"/>
<dbReference type="HOGENOM" id="CLU_000286_3_1_1"/>
<dbReference type="PDBsum" id="4C0E"/>
<dbReference type="FunFam" id="1.25.40.180:FF:000012">
    <property type="entry name" value="Ccr4-Not transcription complex subunit"/>
    <property type="match status" value="1"/>
</dbReference>
<feature type="region of interest" description="Disordered" evidence="8">
    <location>
        <begin position="1"/>
        <end position="50"/>
    </location>
</feature>
<comment type="function">
    <text evidence="6">Acts as a component of the CCR4-NOT core complex, which in the nucleus seems to be a general transcription factor, and in the cytoplasm the major mRNA deadenylase involved in mRNA turnover. The NOT protein subcomplex negatively regulates the basal and activated transcription of many genes. Preferentially affects TC-type TATA element-dependent transcription. Could directly or indirectly inhibit component(s) of the general transcription machinery.</text>
</comment>
<proteinExistence type="evidence at protein level"/>
<evidence type="ECO:0000313" key="14">
    <source>
        <dbReference type="EMBL" id="EGS19791.1"/>
    </source>
</evidence>
<keyword evidence="3" id="KW-0805">Transcription regulation</keyword>
<evidence type="ECO:0000256" key="5">
    <source>
        <dbReference type="ARBA" id="ARBA00023242"/>
    </source>
</evidence>
<dbReference type="PANTHER" id="PTHR13162:SF8">
    <property type="entry name" value="CCR4-NOT TRANSCRIPTION COMPLEX SUBUNIT 1"/>
    <property type="match status" value="1"/>
</dbReference>
<dbReference type="FunFam" id="1.25.40.840:FF:000002">
    <property type="entry name" value="Ccr4-Not transcription complex subunit (NOT1)"/>
    <property type="match status" value="1"/>
</dbReference>
<dbReference type="Pfam" id="PF16415">
    <property type="entry name" value="CNOT1_CAF1_bind"/>
    <property type="match status" value="1"/>
</dbReference>
<dbReference type="InterPro" id="IPR032193">
    <property type="entry name" value="CNOT1_TTP_bind"/>
</dbReference>
<dbReference type="Gene3D" id="1.25.40.800">
    <property type="match status" value="1"/>
</dbReference>
<evidence type="ECO:0000259" key="9">
    <source>
        <dbReference type="Pfam" id="PF04054"/>
    </source>
</evidence>
<dbReference type="EMBL" id="GL988043">
    <property type="protein sequence ID" value="EGS19791.1"/>
    <property type="molecule type" value="Genomic_DNA"/>
</dbReference>
<dbReference type="GO" id="GO:0060090">
    <property type="term" value="F:molecular adaptor activity"/>
    <property type="evidence" value="ECO:0007669"/>
    <property type="project" value="TreeGrafter"/>
</dbReference>
<feature type="domain" description="CCR4-NOT transcription complex subunit 1 CAF1-binding" evidence="11">
    <location>
        <begin position="921"/>
        <end position="1142"/>
    </location>
</feature>
<keyword evidence="5" id="KW-0539">Nucleus</keyword>
<reference evidence="16" key="2">
    <citation type="journal article" date="2013" name="Nat. Struct. Mol. Biol.">
        <title>Structure and assembly of the NOT module of the human CCR4-NOT complex.</title>
        <authorList>
            <person name="Boland A."/>
            <person name="Chen Y."/>
            <person name="Raisch T."/>
            <person name="Jonas S."/>
            <person name="Kuzuoglu-Ozturk D."/>
            <person name="Wohlbold L."/>
            <person name="Weichenrieder O."/>
            <person name="Izaurralde E."/>
        </authorList>
    </citation>
    <scope>X-RAY CRYSTALLOGRAPHY (3.20 ANGSTROMS) OF 1676-2193</scope>
</reference>
<dbReference type="RefSeq" id="XP_006694676.1">
    <property type="nucleotide sequence ID" value="XM_006694613.1"/>
</dbReference>
<evidence type="ECO:0000259" key="11">
    <source>
        <dbReference type="Pfam" id="PF16415"/>
    </source>
</evidence>
<dbReference type="GO" id="GO:0005634">
    <property type="term" value="C:nucleus"/>
    <property type="evidence" value="ECO:0007669"/>
    <property type="project" value="UniProtKB-SubCell"/>
</dbReference>
<accession>G0SAL9</accession>
<dbReference type="GO" id="GO:0000289">
    <property type="term" value="P:nuclear-transcribed mRNA poly(A) tail shortening"/>
    <property type="evidence" value="ECO:0007669"/>
    <property type="project" value="UniProtKB-ARBA"/>
</dbReference>
<dbReference type="Gene3D" id="1.25.40.180">
    <property type="match status" value="1"/>
</dbReference>
<dbReference type="OMA" id="IDEYHCY"/>
<feature type="region of interest" description="Disordered" evidence="8">
    <location>
        <begin position="873"/>
        <end position="903"/>
    </location>
</feature>
<evidence type="ECO:0000256" key="7">
    <source>
        <dbReference type="ARBA" id="ARBA00074459"/>
    </source>
</evidence>
<evidence type="ECO:0000259" key="12">
    <source>
        <dbReference type="Pfam" id="PF16417"/>
    </source>
</evidence>
<reference evidence="17" key="3">
    <citation type="journal article" date="2018" name="J. Struct. Biol.">
        <title>Structural and biochemical analysis of a NOT1 MIF4G-like domain of the CCR4-NOT complex.</title>
        <authorList>
            <person name="Raisch T."/>
            <person name="Sandmeir F."/>
            <person name="Weichenrieder O."/>
            <person name="Valkov E."/>
            <person name="Izaurralde E."/>
        </authorList>
    </citation>
    <scope>X-RAY CRYSTALLOGRAPHY (3.00 ANGSTROMS) OF 1442-1661</scope>
</reference>
<dbReference type="InterPro" id="IPR040398">
    <property type="entry name" value="Not1"/>
</dbReference>
<dbReference type="Pfam" id="PF12842">
    <property type="entry name" value="DUF3819"/>
    <property type="match status" value="1"/>
</dbReference>